<sequence length="150" mass="16836">MSSCTLSNEPNQRLTRLVERHTPQLLIPVGIGPDSAVTLLITVGDNPERLNTEASFAALCGVSPIKYSSGPRTSRRLNRGGDRQANAALHRIVFTRLRVDPRTQAYFERRTQEGKTRREIIRCLERYAAREVFNLVGTVSTDPLLFARDT</sequence>
<dbReference type="Pfam" id="PF02371">
    <property type="entry name" value="Transposase_20"/>
    <property type="match status" value="1"/>
</dbReference>
<gene>
    <name evidence="2" type="ORF">J2Z21_006950</name>
</gene>
<dbReference type="RefSeq" id="WP_237281729.1">
    <property type="nucleotide sequence ID" value="NZ_JBIRRS010000018.1"/>
</dbReference>
<dbReference type="InterPro" id="IPR047650">
    <property type="entry name" value="Transpos_IS110"/>
</dbReference>
<dbReference type="PANTHER" id="PTHR33055">
    <property type="entry name" value="TRANSPOSASE FOR INSERTION SEQUENCE ELEMENT IS1111A"/>
    <property type="match status" value="1"/>
</dbReference>
<dbReference type="PANTHER" id="PTHR33055:SF16">
    <property type="entry name" value="TRANSPOSASE FOR INSERTION SEQUENCE ELEMENT IS1547"/>
    <property type="match status" value="1"/>
</dbReference>
<reference evidence="2 3" key="1">
    <citation type="submission" date="2021-03" db="EMBL/GenBank/DDBJ databases">
        <title>Genomic Encyclopedia of Type Strains, Phase IV (KMG-IV): sequencing the most valuable type-strain genomes for metagenomic binning, comparative biology and taxonomic classification.</title>
        <authorList>
            <person name="Goeker M."/>
        </authorList>
    </citation>
    <scope>NUCLEOTIDE SEQUENCE [LARGE SCALE GENOMIC DNA]</scope>
    <source>
        <strain evidence="2 3">DSM 40499</strain>
    </source>
</reference>
<organism evidence="2 3">
    <name type="scientific">Streptomyces griseochromogenes</name>
    <dbReference type="NCBI Taxonomy" id="68214"/>
    <lineage>
        <taxon>Bacteria</taxon>
        <taxon>Bacillati</taxon>
        <taxon>Actinomycetota</taxon>
        <taxon>Actinomycetes</taxon>
        <taxon>Kitasatosporales</taxon>
        <taxon>Streptomycetaceae</taxon>
        <taxon>Streptomyces</taxon>
    </lineage>
</organism>
<proteinExistence type="predicted"/>
<dbReference type="EMBL" id="JAGGLP010000018">
    <property type="protein sequence ID" value="MBP2053948.1"/>
    <property type="molecule type" value="Genomic_DNA"/>
</dbReference>
<protein>
    <submittedName>
        <fullName evidence="2">Transposase</fullName>
    </submittedName>
</protein>
<accession>A0ABS4M2R6</accession>
<dbReference type="Proteomes" id="UP001519309">
    <property type="component" value="Unassembled WGS sequence"/>
</dbReference>
<evidence type="ECO:0000313" key="2">
    <source>
        <dbReference type="EMBL" id="MBP2053948.1"/>
    </source>
</evidence>
<feature type="domain" description="Transposase IS116/IS110/IS902 C-terminal" evidence="1">
    <location>
        <begin position="30"/>
        <end position="107"/>
    </location>
</feature>
<comment type="caution">
    <text evidence="2">The sequence shown here is derived from an EMBL/GenBank/DDBJ whole genome shotgun (WGS) entry which is preliminary data.</text>
</comment>
<evidence type="ECO:0000259" key="1">
    <source>
        <dbReference type="Pfam" id="PF02371"/>
    </source>
</evidence>
<name>A0ABS4M2R6_9ACTN</name>
<evidence type="ECO:0000313" key="3">
    <source>
        <dbReference type="Proteomes" id="UP001519309"/>
    </source>
</evidence>
<keyword evidence="3" id="KW-1185">Reference proteome</keyword>
<dbReference type="InterPro" id="IPR003346">
    <property type="entry name" value="Transposase_20"/>
</dbReference>